<dbReference type="NCBIfam" id="TIGR00005">
    <property type="entry name" value="rluA_subfam"/>
    <property type="match status" value="1"/>
</dbReference>
<evidence type="ECO:0000256" key="6">
    <source>
        <dbReference type="ARBA" id="ARBA00023235"/>
    </source>
</evidence>
<evidence type="ECO:0000256" key="9">
    <source>
        <dbReference type="RuleBase" id="RU362028"/>
    </source>
</evidence>
<dbReference type="Pfam" id="PF00849">
    <property type="entry name" value="PseudoU_synth_2"/>
    <property type="match status" value="1"/>
</dbReference>
<dbReference type="SMART" id="SM00363">
    <property type="entry name" value="S4"/>
    <property type="match status" value="1"/>
</dbReference>
<keyword evidence="6 9" id="KW-0413">Isomerase</keyword>
<dbReference type="EC" id="5.4.99.-" evidence="9"/>
<dbReference type="GO" id="GO:0003723">
    <property type="term" value="F:RNA binding"/>
    <property type="evidence" value="ECO:0007669"/>
    <property type="project" value="UniProtKB-KW"/>
</dbReference>
<evidence type="ECO:0000259" key="10">
    <source>
        <dbReference type="SMART" id="SM00363"/>
    </source>
</evidence>
<dbReference type="InterPro" id="IPR006145">
    <property type="entry name" value="PsdUridine_synth_RsuA/RluA"/>
</dbReference>
<dbReference type="InterPro" id="IPR036986">
    <property type="entry name" value="S4_RNA-bd_sf"/>
</dbReference>
<dbReference type="InterPro" id="IPR050188">
    <property type="entry name" value="RluA_PseudoU_synthase"/>
</dbReference>
<dbReference type="Gene3D" id="3.10.290.10">
    <property type="entry name" value="RNA-binding S4 domain"/>
    <property type="match status" value="1"/>
</dbReference>
<evidence type="ECO:0000313" key="12">
    <source>
        <dbReference type="Proteomes" id="UP000294344"/>
    </source>
</evidence>
<dbReference type="PANTHER" id="PTHR21600:SF92">
    <property type="entry name" value="RIBOSOMAL LARGE SUBUNIT PSEUDOURIDINE SYNTHASE C"/>
    <property type="match status" value="1"/>
</dbReference>
<evidence type="ECO:0000256" key="3">
    <source>
        <dbReference type="ARBA" id="ARBA00010876"/>
    </source>
</evidence>
<dbReference type="Proteomes" id="UP000294344">
    <property type="component" value="Chromosome"/>
</dbReference>
<comment type="catalytic activity">
    <reaction evidence="9">
        <text>a uridine in RNA = a pseudouridine in RNA</text>
        <dbReference type="Rhea" id="RHEA:48348"/>
        <dbReference type="Rhea" id="RHEA-COMP:12068"/>
        <dbReference type="Rhea" id="RHEA-COMP:12069"/>
        <dbReference type="ChEBI" id="CHEBI:65314"/>
        <dbReference type="ChEBI" id="CHEBI:65315"/>
    </reaction>
</comment>
<dbReference type="SUPFAM" id="SSF55174">
    <property type="entry name" value="Alpha-L RNA-binding motif"/>
    <property type="match status" value="1"/>
</dbReference>
<evidence type="ECO:0000313" key="11">
    <source>
        <dbReference type="EMBL" id="VFP81512.1"/>
    </source>
</evidence>
<feature type="active site" evidence="7">
    <location>
        <position position="143"/>
    </location>
</feature>
<evidence type="ECO:0000256" key="7">
    <source>
        <dbReference type="PIRSR" id="PIRSR606225-1"/>
    </source>
</evidence>
<evidence type="ECO:0000256" key="2">
    <source>
        <dbReference type="ARBA" id="ARBA00002876"/>
    </source>
</evidence>
<accession>A0A451D6Q4</accession>
<name>A0A451D6Q4_9GAMM</name>
<dbReference type="PROSITE" id="PS01129">
    <property type="entry name" value="PSI_RLU"/>
    <property type="match status" value="1"/>
</dbReference>
<evidence type="ECO:0000256" key="4">
    <source>
        <dbReference type="ARBA" id="ARBA00022552"/>
    </source>
</evidence>
<comment type="function">
    <text evidence="2">Responsible for synthesis of pseudouridine from uracil at positions 955, 2504 and 2580 in 23S ribosomal RNA.</text>
</comment>
<dbReference type="Gene3D" id="3.30.2350.10">
    <property type="entry name" value="Pseudouridine synthase"/>
    <property type="match status" value="1"/>
</dbReference>
<dbReference type="PANTHER" id="PTHR21600">
    <property type="entry name" value="MITOCHONDRIAL RNA PSEUDOURIDINE SYNTHASE"/>
    <property type="match status" value="1"/>
</dbReference>
<dbReference type="GO" id="GO:0160141">
    <property type="term" value="F:23S rRNA pseudouridine(955/2504/2580) synthase activity"/>
    <property type="evidence" value="ECO:0007669"/>
    <property type="project" value="UniProtKB-EC"/>
</dbReference>
<sequence>MNNKELLKKSIIIQKNMSGQRIDNFLFKNFKKLPKSMIYRSIRIGKIKINKKKTKPFYKLKINDCITTYSIKIDVKKKKIHLKKSIINLFLKNILLEDKYLIIFNKPYGFAVHGGSGINYGVIEIFRKIRQELTFLELVHRIDKDTSGILILAKKRSILKKMHENLRKKKIYKEYLALIHGHWSNKNKIINLPLLKRKDVTKKKKVYVHENGKPSQTKFKVKKYFNNTTLISVIPVTGRTHQIRVHTSQFGHPIVFDKKYGNIKQEKKYILKRNNRLLLHSYKISFIHPKEKTKIFITAPLDKKFKYCLKYFSKK</sequence>
<gene>
    <name evidence="11" type="primary">rluC</name>
    <name evidence="11" type="ORF">BUCICURV3402_225</name>
</gene>
<dbReference type="InterPro" id="IPR020103">
    <property type="entry name" value="PsdUridine_synth_cat_dom_sf"/>
</dbReference>
<dbReference type="AlphaFoldDB" id="A0A451D6Q4"/>
<dbReference type="InterPro" id="IPR006225">
    <property type="entry name" value="PsdUridine_synth_RluC/D"/>
</dbReference>
<dbReference type="SUPFAM" id="SSF55120">
    <property type="entry name" value="Pseudouridine synthase"/>
    <property type="match status" value="1"/>
</dbReference>
<evidence type="ECO:0000256" key="5">
    <source>
        <dbReference type="ARBA" id="ARBA00022884"/>
    </source>
</evidence>
<dbReference type="InterPro" id="IPR006224">
    <property type="entry name" value="PsdUridine_synth_RluA-like_CS"/>
</dbReference>
<evidence type="ECO:0000256" key="8">
    <source>
        <dbReference type="PROSITE-ProRule" id="PRU00182"/>
    </source>
</evidence>
<dbReference type="InterPro" id="IPR002942">
    <property type="entry name" value="S4_RNA-bd"/>
</dbReference>
<dbReference type="CDD" id="cd02869">
    <property type="entry name" value="PseudoU_synth_RluA_like"/>
    <property type="match status" value="1"/>
</dbReference>
<protein>
    <recommendedName>
        <fullName evidence="9">Pseudouridine synthase</fullName>
        <ecNumber evidence="9">5.4.99.-</ecNumber>
    </recommendedName>
</protein>
<dbReference type="PROSITE" id="PS50889">
    <property type="entry name" value="S4"/>
    <property type="match status" value="1"/>
</dbReference>
<comment type="similarity">
    <text evidence="3 9">Belongs to the pseudouridine synthase RluA family.</text>
</comment>
<keyword evidence="4" id="KW-0698">rRNA processing</keyword>
<feature type="domain" description="RNA-binding S4" evidence="10">
    <location>
        <begin position="20"/>
        <end position="81"/>
    </location>
</feature>
<comment type="catalytic activity">
    <reaction evidence="1">
        <text>uridine(955/2504/2580) in 23S rRNA = pseudouridine(955/2504/2580) in 23S rRNA</text>
        <dbReference type="Rhea" id="RHEA:42528"/>
        <dbReference type="Rhea" id="RHEA-COMP:10099"/>
        <dbReference type="Rhea" id="RHEA-COMP:10100"/>
        <dbReference type="ChEBI" id="CHEBI:65314"/>
        <dbReference type="ChEBI" id="CHEBI:65315"/>
        <dbReference type="EC" id="5.4.99.24"/>
    </reaction>
</comment>
<reference evidence="11 12" key="1">
    <citation type="submission" date="2019-02" db="EMBL/GenBank/DDBJ databases">
        <authorList>
            <person name="Manzano-Marin A."/>
            <person name="Manzano-Marin A."/>
        </authorList>
    </citation>
    <scope>NUCLEOTIDE SEQUENCE [LARGE SCALE GENOMIC DNA]</scope>
    <source>
        <strain evidence="11 12">BuCicurvipes</strain>
    </source>
</reference>
<dbReference type="GO" id="GO:0000455">
    <property type="term" value="P:enzyme-directed rRNA pseudouridine synthesis"/>
    <property type="evidence" value="ECO:0007669"/>
    <property type="project" value="TreeGrafter"/>
</dbReference>
<dbReference type="EMBL" id="LR217710">
    <property type="protein sequence ID" value="VFP81512.1"/>
    <property type="molecule type" value="Genomic_DNA"/>
</dbReference>
<evidence type="ECO:0000256" key="1">
    <source>
        <dbReference type="ARBA" id="ARBA00000381"/>
    </source>
</evidence>
<organism evidence="11 12">
    <name type="scientific">Buchnera aphidicola</name>
    <name type="common">Cinara curvipes</name>
    <dbReference type="NCBI Taxonomy" id="2518975"/>
    <lineage>
        <taxon>Bacteria</taxon>
        <taxon>Pseudomonadati</taxon>
        <taxon>Pseudomonadota</taxon>
        <taxon>Gammaproteobacteria</taxon>
        <taxon>Enterobacterales</taxon>
        <taxon>Erwiniaceae</taxon>
        <taxon>Buchnera</taxon>
    </lineage>
</organism>
<keyword evidence="5 8" id="KW-0694">RNA-binding</keyword>
<proteinExistence type="inferred from homology"/>